<dbReference type="KEGG" id="jeh:EJN90_04790"/>
<comment type="subcellular location">
    <subcellularLocation>
        <location evidence="1">Cytoplasm</location>
    </subcellularLocation>
</comment>
<dbReference type="Pfam" id="PF07478">
    <property type="entry name" value="Dala_Dala_lig_C"/>
    <property type="match status" value="1"/>
</dbReference>
<dbReference type="PANTHER" id="PTHR23132:SF23">
    <property type="entry name" value="D-ALANINE--D-ALANINE LIGASE B"/>
    <property type="match status" value="1"/>
</dbReference>
<feature type="domain" description="ATP-grasp" evidence="10">
    <location>
        <begin position="198"/>
        <end position="401"/>
    </location>
</feature>
<keyword evidence="7" id="KW-0133">Cell shape</keyword>
<dbReference type="PROSITE" id="PS50975">
    <property type="entry name" value="ATP_GRASP"/>
    <property type="match status" value="1"/>
</dbReference>
<evidence type="ECO:0000256" key="4">
    <source>
        <dbReference type="ARBA" id="ARBA00022598"/>
    </source>
</evidence>
<dbReference type="SUPFAM" id="SSF56059">
    <property type="entry name" value="Glutathione synthetase ATP-binding domain-like"/>
    <property type="match status" value="1"/>
</dbReference>
<dbReference type="PROSITE" id="PS00844">
    <property type="entry name" value="DALA_DALA_LIGASE_2"/>
    <property type="match status" value="1"/>
</dbReference>
<evidence type="ECO:0000256" key="3">
    <source>
        <dbReference type="ARBA" id="ARBA00022490"/>
    </source>
</evidence>
<proteinExistence type="inferred from homology"/>
<dbReference type="InterPro" id="IPR000291">
    <property type="entry name" value="D-Ala_lig_Van_CS"/>
</dbReference>
<dbReference type="EMBL" id="CP034465">
    <property type="protein sequence ID" value="AZP04042.1"/>
    <property type="molecule type" value="Genomic_DNA"/>
</dbReference>
<dbReference type="PANTHER" id="PTHR23132">
    <property type="entry name" value="D-ALANINE--D-ALANINE LIGASE"/>
    <property type="match status" value="1"/>
</dbReference>
<dbReference type="InterPro" id="IPR011095">
    <property type="entry name" value="Dala_Dala_lig_C"/>
</dbReference>
<keyword evidence="3" id="KW-0963">Cytoplasm</keyword>
<dbReference type="GO" id="GO:0005524">
    <property type="term" value="F:ATP binding"/>
    <property type="evidence" value="ECO:0007669"/>
    <property type="project" value="UniProtKB-UniRule"/>
</dbReference>
<evidence type="ECO:0000256" key="6">
    <source>
        <dbReference type="ARBA" id="ARBA00022840"/>
    </source>
</evidence>
<evidence type="ECO:0000256" key="2">
    <source>
        <dbReference type="ARBA" id="ARBA00010871"/>
    </source>
</evidence>
<evidence type="ECO:0000256" key="5">
    <source>
        <dbReference type="ARBA" id="ARBA00022741"/>
    </source>
</evidence>
<dbReference type="Proteomes" id="UP000273326">
    <property type="component" value="Chromosome"/>
</dbReference>
<dbReference type="InterPro" id="IPR011761">
    <property type="entry name" value="ATP-grasp"/>
</dbReference>
<keyword evidence="5 9" id="KW-0547">Nucleotide-binding</keyword>
<sequence length="410" mass="46104">MPAVLLRTFTSFATTETTSSARLKVKSDYKREILEKGIFDSSIIAIDLPHLTLRVTFSTSVLSLGASITGCYNEKKDENTMEALAMHIVLVHSKYENVEEARTTVDPMGANRMATTVKAVKDALEVSGHEVIPVEADYQLLSKIKKMKTPDLIFNLSTGISDKRSQANVVGMLEMLHIPVLGSRLTTHVLGLHKEITKSLLYAYNVRTARYQLVEDENAPIRKDFIYPVIVKPEHEGSGIGITASSKVDTPEKLRKIIMEKIALHKQELLIEEYLPGREFTVGVMGNAHLEILPIKETVFLDEDLKMLTYDLKMENDVMNKIPADIPEKLEDEIKSMVEKTYRILRCQDFARIDIRLDAEGKPTVMELNTYPGLVPDFSFFPMLAEAAGYSYAELINRLVEIALEPVVIQ</sequence>
<dbReference type="Gene3D" id="3.30.1490.20">
    <property type="entry name" value="ATP-grasp fold, A domain"/>
    <property type="match status" value="1"/>
</dbReference>
<evidence type="ECO:0000256" key="8">
    <source>
        <dbReference type="ARBA" id="ARBA00022984"/>
    </source>
</evidence>
<evidence type="ECO:0000256" key="1">
    <source>
        <dbReference type="ARBA" id="ARBA00004496"/>
    </source>
</evidence>
<dbReference type="GO" id="GO:0046872">
    <property type="term" value="F:metal ion binding"/>
    <property type="evidence" value="ECO:0007669"/>
    <property type="project" value="InterPro"/>
</dbReference>
<comment type="similarity">
    <text evidence="2">Belongs to the D-alanine--D-alanine ligase family.</text>
</comment>
<keyword evidence="4" id="KW-0436">Ligase</keyword>
<dbReference type="Gene3D" id="3.30.470.20">
    <property type="entry name" value="ATP-grasp fold, B domain"/>
    <property type="match status" value="1"/>
</dbReference>
<dbReference type="GO" id="GO:0009252">
    <property type="term" value="P:peptidoglycan biosynthetic process"/>
    <property type="evidence" value="ECO:0007669"/>
    <property type="project" value="UniProtKB-KW"/>
</dbReference>
<evidence type="ECO:0000313" key="11">
    <source>
        <dbReference type="EMBL" id="AZP04042.1"/>
    </source>
</evidence>
<dbReference type="InterPro" id="IPR013815">
    <property type="entry name" value="ATP_grasp_subdomain_1"/>
</dbReference>
<keyword evidence="6 9" id="KW-0067">ATP-binding</keyword>
<keyword evidence="12" id="KW-1185">Reference proteome</keyword>
<reference evidence="12" key="1">
    <citation type="submission" date="2018-12" db="EMBL/GenBank/DDBJ databases">
        <title>Complete genome sequencing of Jeotgalibaca sp. H21T32.</title>
        <authorList>
            <person name="Bae J.-W."/>
            <person name="Lee S.-Y."/>
        </authorList>
    </citation>
    <scope>NUCLEOTIDE SEQUENCE [LARGE SCALE GENOMIC DNA]</scope>
    <source>
        <strain evidence="12">H21T32</strain>
    </source>
</reference>
<accession>A0A3Q9BJU7</accession>
<dbReference type="GO" id="GO:0005737">
    <property type="term" value="C:cytoplasm"/>
    <property type="evidence" value="ECO:0007669"/>
    <property type="project" value="UniProtKB-SubCell"/>
</dbReference>
<dbReference type="AlphaFoldDB" id="A0A3Q9BJU7"/>
<dbReference type="GO" id="GO:0008360">
    <property type="term" value="P:regulation of cell shape"/>
    <property type="evidence" value="ECO:0007669"/>
    <property type="project" value="UniProtKB-KW"/>
</dbReference>
<evidence type="ECO:0000259" key="10">
    <source>
        <dbReference type="PROSITE" id="PS50975"/>
    </source>
</evidence>
<keyword evidence="8" id="KW-0573">Peptidoglycan synthesis</keyword>
<evidence type="ECO:0000256" key="9">
    <source>
        <dbReference type="PROSITE-ProRule" id="PRU00409"/>
    </source>
</evidence>
<dbReference type="GO" id="GO:0008716">
    <property type="term" value="F:D-alanine-D-alanine ligase activity"/>
    <property type="evidence" value="ECO:0007669"/>
    <property type="project" value="InterPro"/>
</dbReference>
<dbReference type="OrthoDB" id="9813261at2"/>
<evidence type="ECO:0000313" key="12">
    <source>
        <dbReference type="Proteomes" id="UP000273326"/>
    </source>
</evidence>
<evidence type="ECO:0000256" key="7">
    <source>
        <dbReference type="ARBA" id="ARBA00022960"/>
    </source>
</evidence>
<gene>
    <name evidence="11" type="ORF">EJN90_04790</name>
</gene>
<protein>
    <submittedName>
        <fullName evidence="11">ATP-grasp domain-containing protein</fullName>
    </submittedName>
</protein>
<organism evidence="11 12">
    <name type="scientific">Jeotgalibaca ciconiae</name>
    <dbReference type="NCBI Taxonomy" id="2496265"/>
    <lineage>
        <taxon>Bacteria</taxon>
        <taxon>Bacillati</taxon>
        <taxon>Bacillota</taxon>
        <taxon>Bacilli</taxon>
        <taxon>Lactobacillales</taxon>
        <taxon>Carnobacteriaceae</taxon>
        <taxon>Jeotgalibaca</taxon>
    </lineage>
</organism>
<dbReference type="Gene3D" id="3.40.50.20">
    <property type="match status" value="1"/>
</dbReference>
<name>A0A3Q9BJU7_9LACT</name>